<sequence length="250" mass="27411">CPQAAPASWHQWRWPTSSVSDHGDVVPRGLVALCGTRTVSLAGWWLVAASRAQQVPRPSLSLHPSQGVSLGDNVTLRCHLPRLAAWVWLYLEGRWSYAKYIDKKQDTTEFSFLSASQDQAGTYLCQYQVSESEDVSVMSDPVELVLTGAKGRSYGNLVEVVLRGCAAVLVFSLGLYFVLDARSLWTRRDESAGVTPEMHKSVQFQGPSRDSEDLTYTEMPAAIPCSQPPTSPTAPQSSVIYTTVSTDLPC</sequence>
<keyword evidence="4" id="KW-0472">Membrane</keyword>
<keyword evidence="7" id="KW-1185">Reference proteome</keyword>
<organism evidence="6 7">
    <name type="scientific">Gallus gallus</name>
    <name type="common">Chicken</name>
    <dbReference type="NCBI Taxonomy" id="9031"/>
    <lineage>
        <taxon>Eukaryota</taxon>
        <taxon>Metazoa</taxon>
        <taxon>Chordata</taxon>
        <taxon>Craniata</taxon>
        <taxon>Vertebrata</taxon>
        <taxon>Euteleostomi</taxon>
        <taxon>Archelosauria</taxon>
        <taxon>Archosauria</taxon>
        <taxon>Dinosauria</taxon>
        <taxon>Saurischia</taxon>
        <taxon>Theropoda</taxon>
        <taxon>Coelurosauria</taxon>
        <taxon>Aves</taxon>
        <taxon>Neognathae</taxon>
        <taxon>Galloanserae</taxon>
        <taxon>Galliformes</taxon>
        <taxon>Phasianidae</taxon>
        <taxon>Phasianinae</taxon>
        <taxon>Gallus</taxon>
    </lineage>
</organism>
<feature type="domain" description="Ig-like" evidence="5">
    <location>
        <begin position="58"/>
        <end position="136"/>
    </location>
</feature>
<dbReference type="InterPro" id="IPR050412">
    <property type="entry name" value="Ig-like_Receptors_ImmuneReg"/>
</dbReference>
<dbReference type="OrthoDB" id="9117339at2759"/>
<evidence type="ECO:0000313" key="6">
    <source>
        <dbReference type="Ensembl" id="ENSGALP00010000377.1"/>
    </source>
</evidence>
<dbReference type="SMART" id="SM00409">
    <property type="entry name" value="IG"/>
    <property type="match status" value="1"/>
</dbReference>
<reference evidence="6" key="1">
    <citation type="submission" date="2025-08" db="UniProtKB">
        <authorList>
            <consortium name="Ensembl"/>
        </authorList>
    </citation>
    <scope>IDENTIFICATION</scope>
    <source>
        <strain evidence="6">broiler</strain>
    </source>
</reference>
<dbReference type="PROSITE" id="PS50835">
    <property type="entry name" value="IG_LIKE"/>
    <property type="match status" value="1"/>
</dbReference>
<dbReference type="Gene3D" id="2.60.40.10">
    <property type="entry name" value="Immunoglobulins"/>
    <property type="match status" value="1"/>
</dbReference>
<evidence type="ECO:0000313" key="7">
    <source>
        <dbReference type="Proteomes" id="UP000000539"/>
    </source>
</evidence>
<evidence type="ECO:0000259" key="5">
    <source>
        <dbReference type="PROSITE" id="PS50835"/>
    </source>
</evidence>
<dbReference type="Ensembl" id="ENSGALT00010000666.1">
    <property type="protein sequence ID" value="ENSGALP00010000377.1"/>
    <property type="gene ID" value="ENSGALG00010000349.1"/>
</dbReference>
<dbReference type="InterPro" id="IPR003599">
    <property type="entry name" value="Ig_sub"/>
</dbReference>
<protein>
    <submittedName>
        <fullName evidence="6">Immunoglobulin-like receptor CHIR-AB1-like</fullName>
    </submittedName>
</protein>
<keyword evidence="4" id="KW-0812">Transmembrane</keyword>
<keyword evidence="3" id="KW-0393">Immunoglobulin domain</keyword>
<evidence type="ECO:0000256" key="1">
    <source>
        <dbReference type="ARBA" id="ARBA00022729"/>
    </source>
</evidence>
<dbReference type="GO" id="GO:0002764">
    <property type="term" value="P:immune response-regulating signaling pathway"/>
    <property type="evidence" value="ECO:0000318"/>
    <property type="project" value="GO_Central"/>
</dbReference>
<dbReference type="GeneTree" id="ENSGT01100000263478"/>
<name>A0A8V0X720_CHICK</name>
<dbReference type="InterPro" id="IPR007110">
    <property type="entry name" value="Ig-like_dom"/>
</dbReference>
<dbReference type="SUPFAM" id="SSF48726">
    <property type="entry name" value="Immunoglobulin"/>
    <property type="match status" value="1"/>
</dbReference>
<reference evidence="6" key="2">
    <citation type="submission" date="2025-09" db="UniProtKB">
        <authorList>
            <consortium name="Ensembl"/>
        </authorList>
    </citation>
    <scope>IDENTIFICATION</scope>
    <source>
        <strain evidence="6">broiler</strain>
    </source>
</reference>
<keyword evidence="2" id="KW-1015">Disulfide bond</keyword>
<dbReference type="FunFam" id="2.60.40.10:FF:000049">
    <property type="entry name" value="Leukocyte immunoglobulin-like receptor subfamily B member 1"/>
    <property type="match status" value="1"/>
</dbReference>
<gene>
    <name evidence="6" type="primary">CHIR-IG1-5</name>
</gene>
<keyword evidence="4" id="KW-1133">Transmembrane helix</keyword>
<proteinExistence type="predicted"/>
<dbReference type="InterPro" id="IPR013783">
    <property type="entry name" value="Ig-like_fold"/>
</dbReference>
<accession>A0A8V0X720</accession>
<feature type="transmembrane region" description="Helical" evidence="4">
    <location>
        <begin position="160"/>
        <end position="179"/>
    </location>
</feature>
<evidence type="ECO:0000256" key="3">
    <source>
        <dbReference type="ARBA" id="ARBA00023319"/>
    </source>
</evidence>
<evidence type="ECO:0000256" key="2">
    <source>
        <dbReference type="ARBA" id="ARBA00023157"/>
    </source>
</evidence>
<dbReference type="PANTHER" id="PTHR11738">
    <property type="entry name" value="MHC CLASS I NK CELL RECEPTOR"/>
    <property type="match status" value="1"/>
</dbReference>
<dbReference type="AlphaFoldDB" id="A0A8V0X720"/>
<dbReference type="InterPro" id="IPR036179">
    <property type="entry name" value="Ig-like_dom_sf"/>
</dbReference>
<keyword evidence="1" id="KW-0732">Signal</keyword>
<evidence type="ECO:0000256" key="4">
    <source>
        <dbReference type="SAM" id="Phobius"/>
    </source>
</evidence>
<dbReference type="Pfam" id="PF13895">
    <property type="entry name" value="Ig_2"/>
    <property type="match status" value="1"/>
</dbReference>
<dbReference type="PANTHER" id="PTHR11738:SF186">
    <property type="entry name" value="OSTEOCLAST-ASSOCIATED IMMUNOGLOBULIN-LIKE RECEPTOR"/>
    <property type="match status" value="1"/>
</dbReference>
<dbReference type="Proteomes" id="UP000000539">
    <property type="component" value="Unassembled WGS sequence"/>
</dbReference>